<name>A0A8H3MEN4_9GLOM</name>
<dbReference type="SUPFAM" id="SSF57850">
    <property type="entry name" value="RING/U-box"/>
    <property type="match status" value="1"/>
</dbReference>
<reference evidence="4" key="1">
    <citation type="submission" date="2019-10" db="EMBL/GenBank/DDBJ databases">
        <title>Conservation and host-specific expression of non-tandemly repeated heterogenous ribosome RNA gene in arbuscular mycorrhizal fungi.</title>
        <authorList>
            <person name="Maeda T."/>
            <person name="Kobayashi Y."/>
            <person name="Nakagawa T."/>
            <person name="Ezawa T."/>
            <person name="Yamaguchi K."/>
            <person name="Bino T."/>
            <person name="Nishimoto Y."/>
            <person name="Shigenobu S."/>
            <person name="Kawaguchi M."/>
        </authorList>
    </citation>
    <scope>NUCLEOTIDE SEQUENCE</scope>
    <source>
        <strain evidence="4">HR1</strain>
    </source>
</reference>
<organism evidence="4 5">
    <name type="scientific">Rhizophagus clarus</name>
    <dbReference type="NCBI Taxonomy" id="94130"/>
    <lineage>
        <taxon>Eukaryota</taxon>
        <taxon>Fungi</taxon>
        <taxon>Fungi incertae sedis</taxon>
        <taxon>Mucoromycota</taxon>
        <taxon>Glomeromycotina</taxon>
        <taxon>Glomeromycetes</taxon>
        <taxon>Glomerales</taxon>
        <taxon>Glomeraceae</taxon>
        <taxon>Rhizophagus</taxon>
    </lineage>
</organism>
<feature type="compositionally biased region" description="Polar residues" evidence="2">
    <location>
        <begin position="440"/>
        <end position="450"/>
    </location>
</feature>
<evidence type="ECO:0000256" key="1">
    <source>
        <dbReference type="PROSITE-ProRule" id="PRU00175"/>
    </source>
</evidence>
<dbReference type="CDD" id="cd16448">
    <property type="entry name" value="RING-H2"/>
    <property type="match status" value="1"/>
</dbReference>
<feature type="compositionally biased region" description="Basic and acidic residues" evidence="2">
    <location>
        <begin position="422"/>
        <end position="432"/>
    </location>
</feature>
<feature type="domain" description="RING-type" evidence="3">
    <location>
        <begin position="154"/>
        <end position="195"/>
    </location>
</feature>
<protein>
    <recommendedName>
        <fullName evidence="3">RING-type domain-containing protein</fullName>
    </recommendedName>
</protein>
<dbReference type="OrthoDB" id="2441629at2759"/>
<dbReference type="PROSITE" id="PS50089">
    <property type="entry name" value="ZF_RING_2"/>
    <property type="match status" value="1"/>
</dbReference>
<feature type="region of interest" description="Disordered" evidence="2">
    <location>
        <begin position="420"/>
        <end position="450"/>
    </location>
</feature>
<dbReference type="AlphaFoldDB" id="A0A8H3MEN4"/>
<dbReference type="EMBL" id="BLAL01000321">
    <property type="protein sequence ID" value="GET03346.1"/>
    <property type="molecule type" value="Genomic_DNA"/>
</dbReference>
<keyword evidence="1" id="KW-0863">Zinc-finger</keyword>
<sequence length="669" mass="75648">MSDHEIHEPYTCYNTLIAYLRSRTNRSYRGFLELNRDVIASSLSSDLNWNDLDNAWSSRFLDEAERTVDFGGKVDYVPFFITKQKVALLTLLTLKQVESEQNGNGLKEYWKQVIKEHIRNSAQIQLKGFAYKIIFYENLERIPEEFNPQVSYLCEICQKEIFPQLSQSITILTCRYLFHRSCIEHSQFSCCPICQEKERDHDNIPIDEFYDAHNDNDGDCDFSFKHSDEAKENNHQDSTVDQLIDHDLNRELEDGNNGVGSDSGNDALVLALAVILIVDLVAIIELTIMSTILTIIMVLLPGSGIPSRHPHHPRSYHRINNHVYNIDHDNGAPVDIGISPGSGTCISPGSGSGISPGSGIPSRHPHRRPSGYHQINNHDYNIDHDNGSPVDYHHENHYNNQTVMGNDTVQDLGSLEENNINSRDKHHENGDHEPDDYYENMSNEGESSQGIKRFSETAEKIAPVAKRPHKSSYSKIASRLSVEISDELVHIVSRMEEHVRFLEFPNLPVLTFSADNTNRQILLDAVDGFFPTLSPIVDSDSATAAITSLDHQLMSGKMIIFIAEETRLEASFLYNYVYRECAKLALPSTPYIDQKVLSRAGMTVSHLSSTSNDELKVIITEVFSARAAERMIKWLHLVSNGRIPDVLLQGTIYYQEDDEIDGIESLAPD</sequence>
<comment type="caution">
    <text evidence="4">The sequence shown here is derived from an EMBL/GenBank/DDBJ whole genome shotgun (WGS) entry which is preliminary data.</text>
</comment>
<accession>A0A8H3MEN4</accession>
<proteinExistence type="predicted"/>
<feature type="region of interest" description="Disordered" evidence="2">
    <location>
        <begin position="347"/>
        <end position="405"/>
    </location>
</feature>
<evidence type="ECO:0000313" key="5">
    <source>
        <dbReference type="Proteomes" id="UP000615446"/>
    </source>
</evidence>
<dbReference type="GO" id="GO:0008270">
    <property type="term" value="F:zinc ion binding"/>
    <property type="evidence" value="ECO:0007669"/>
    <property type="project" value="UniProtKB-KW"/>
</dbReference>
<evidence type="ECO:0000256" key="2">
    <source>
        <dbReference type="SAM" id="MobiDB-lite"/>
    </source>
</evidence>
<keyword evidence="1" id="KW-0862">Zinc</keyword>
<keyword evidence="1" id="KW-0479">Metal-binding</keyword>
<gene>
    <name evidence="4" type="ORF">RCL2_002969000</name>
</gene>
<evidence type="ECO:0000259" key="3">
    <source>
        <dbReference type="PROSITE" id="PS50089"/>
    </source>
</evidence>
<feature type="compositionally biased region" description="Basic and acidic residues" evidence="2">
    <location>
        <begin position="380"/>
        <end position="397"/>
    </location>
</feature>
<dbReference type="SMART" id="SM00184">
    <property type="entry name" value="RING"/>
    <property type="match status" value="1"/>
</dbReference>
<dbReference type="Proteomes" id="UP000615446">
    <property type="component" value="Unassembled WGS sequence"/>
</dbReference>
<evidence type="ECO:0000313" key="4">
    <source>
        <dbReference type="EMBL" id="GET03346.1"/>
    </source>
</evidence>
<dbReference type="InterPro" id="IPR001841">
    <property type="entry name" value="Znf_RING"/>
</dbReference>